<evidence type="ECO:0000313" key="1">
    <source>
        <dbReference type="EMBL" id="PRQ19414.1"/>
    </source>
</evidence>
<accession>A0A2P6PBV4</accession>
<sequence length="49" mass="5092">MSSGRVGPSELPIEMGSGQSVIVVACWLDLRPKSKRGGGRTFNGADSVT</sequence>
<keyword evidence="2" id="KW-1185">Reference proteome</keyword>
<proteinExistence type="predicted"/>
<gene>
    <name evidence="1" type="ORF">RchiOBHm_Chr7g0216941</name>
</gene>
<organism evidence="1 2">
    <name type="scientific">Rosa chinensis</name>
    <name type="common">China rose</name>
    <dbReference type="NCBI Taxonomy" id="74649"/>
    <lineage>
        <taxon>Eukaryota</taxon>
        <taxon>Viridiplantae</taxon>
        <taxon>Streptophyta</taxon>
        <taxon>Embryophyta</taxon>
        <taxon>Tracheophyta</taxon>
        <taxon>Spermatophyta</taxon>
        <taxon>Magnoliopsida</taxon>
        <taxon>eudicotyledons</taxon>
        <taxon>Gunneridae</taxon>
        <taxon>Pentapetalae</taxon>
        <taxon>rosids</taxon>
        <taxon>fabids</taxon>
        <taxon>Rosales</taxon>
        <taxon>Rosaceae</taxon>
        <taxon>Rosoideae</taxon>
        <taxon>Rosoideae incertae sedis</taxon>
        <taxon>Rosa</taxon>
    </lineage>
</organism>
<comment type="caution">
    <text evidence="1">The sequence shown here is derived from an EMBL/GenBank/DDBJ whole genome shotgun (WGS) entry which is preliminary data.</text>
</comment>
<dbReference type="PROSITE" id="PS51257">
    <property type="entry name" value="PROKAR_LIPOPROTEIN"/>
    <property type="match status" value="1"/>
</dbReference>
<name>A0A2P6PBV4_ROSCH</name>
<dbReference type="AlphaFoldDB" id="A0A2P6PBV4"/>
<protein>
    <submittedName>
        <fullName evidence="1">Uncharacterized protein</fullName>
    </submittedName>
</protein>
<dbReference type="Gramene" id="PRQ19414">
    <property type="protein sequence ID" value="PRQ19414"/>
    <property type="gene ID" value="RchiOBHm_Chr7g0216941"/>
</dbReference>
<evidence type="ECO:0000313" key="2">
    <source>
        <dbReference type="Proteomes" id="UP000238479"/>
    </source>
</evidence>
<reference evidence="1 2" key="1">
    <citation type="journal article" date="2018" name="Nat. Genet.">
        <title>The Rosa genome provides new insights in the design of modern roses.</title>
        <authorList>
            <person name="Bendahmane M."/>
        </authorList>
    </citation>
    <scope>NUCLEOTIDE SEQUENCE [LARGE SCALE GENOMIC DNA]</scope>
    <source>
        <strain evidence="2">cv. Old Blush</strain>
    </source>
</reference>
<dbReference type="Proteomes" id="UP000238479">
    <property type="component" value="Chromosome 7"/>
</dbReference>
<dbReference type="EMBL" id="PDCK01000045">
    <property type="protein sequence ID" value="PRQ19414.1"/>
    <property type="molecule type" value="Genomic_DNA"/>
</dbReference>